<dbReference type="Proteomes" id="UP000595917">
    <property type="component" value="Chromosome"/>
</dbReference>
<evidence type="ECO:0000256" key="3">
    <source>
        <dbReference type="ARBA" id="ARBA00023163"/>
    </source>
</evidence>
<sequence>MLDRQSALPLHTQFETIMRQKIEDEEWPINACIPSENEFSKIYGISRMTVRAVLNRLVDAGLLFRAQGKGTFVAEPKIISKPLVRYGIREQLEQMGYETSTKMISIEKIPATAKVSRILSIERGLDIFAVKRIRFIKEIPLSYHISYVPARHFPGLEEQDLENNQMCNVIEKNYNYPIQHRIETLEATTATTEEAWLLSVKPDFPLLLLENIVYTDRELPLEYSRIIFRGDRIKIKMEYKRS</sequence>
<dbReference type="PANTHER" id="PTHR44846:SF1">
    <property type="entry name" value="MANNOSYL-D-GLYCERATE TRANSPORT_METABOLISM SYSTEM REPRESSOR MNGR-RELATED"/>
    <property type="match status" value="1"/>
</dbReference>
<evidence type="ECO:0000256" key="2">
    <source>
        <dbReference type="ARBA" id="ARBA00023125"/>
    </source>
</evidence>
<proteinExistence type="predicted"/>
<dbReference type="SUPFAM" id="SSF64288">
    <property type="entry name" value="Chorismate lyase-like"/>
    <property type="match status" value="1"/>
</dbReference>
<dbReference type="Gene3D" id="3.40.1410.10">
    <property type="entry name" value="Chorismate lyase-like"/>
    <property type="match status" value="1"/>
</dbReference>
<dbReference type="SMART" id="SM00866">
    <property type="entry name" value="UTRA"/>
    <property type="match status" value="1"/>
</dbReference>
<organism evidence="5 6">
    <name type="scientific">Breznakiella homolactica</name>
    <dbReference type="NCBI Taxonomy" id="2798577"/>
    <lineage>
        <taxon>Bacteria</taxon>
        <taxon>Pseudomonadati</taxon>
        <taxon>Spirochaetota</taxon>
        <taxon>Spirochaetia</taxon>
        <taxon>Spirochaetales</taxon>
        <taxon>Breznakiellaceae</taxon>
        <taxon>Breznakiella</taxon>
    </lineage>
</organism>
<dbReference type="GO" id="GO:0003677">
    <property type="term" value="F:DNA binding"/>
    <property type="evidence" value="ECO:0007669"/>
    <property type="project" value="UniProtKB-KW"/>
</dbReference>
<protein>
    <submittedName>
        <fullName evidence="5">GntR family transcriptional regulator</fullName>
    </submittedName>
</protein>
<dbReference type="GO" id="GO:0045892">
    <property type="term" value="P:negative regulation of DNA-templated transcription"/>
    <property type="evidence" value="ECO:0007669"/>
    <property type="project" value="TreeGrafter"/>
</dbReference>
<evidence type="ECO:0000259" key="4">
    <source>
        <dbReference type="PROSITE" id="PS50949"/>
    </source>
</evidence>
<keyword evidence="6" id="KW-1185">Reference proteome</keyword>
<dbReference type="InterPro" id="IPR011663">
    <property type="entry name" value="UTRA"/>
</dbReference>
<dbReference type="InterPro" id="IPR000524">
    <property type="entry name" value="Tscrpt_reg_HTH_GntR"/>
</dbReference>
<reference evidence="5" key="1">
    <citation type="submission" date="2021-01" db="EMBL/GenBank/DDBJ databases">
        <title>Description of Breznakiella homolactica.</title>
        <authorList>
            <person name="Song Y."/>
            <person name="Brune A."/>
        </authorList>
    </citation>
    <scope>NUCLEOTIDE SEQUENCE</scope>
    <source>
        <strain evidence="5">RmG30</strain>
    </source>
</reference>
<dbReference type="AlphaFoldDB" id="A0A7T8BAD4"/>
<feature type="domain" description="HTH gntR-type" evidence="4">
    <location>
        <begin position="8"/>
        <end position="76"/>
    </location>
</feature>
<dbReference type="InterPro" id="IPR036388">
    <property type="entry name" value="WH-like_DNA-bd_sf"/>
</dbReference>
<dbReference type="CDD" id="cd07377">
    <property type="entry name" value="WHTH_GntR"/>
    <property type="match status" value="1"/>
</dbReference>
<dbReference type="InterPro" id="IPR036390">
    <property type="entry name" value="WH_DNA-bd_sf"/>
</dbReference>
<dbReference type="PANTHER" id="PTHR44846">
    <property type="entry name" value="MANNOSYL-D-GLYCERATE TRANSPORT/METABOLISM SYSTEM REPRESSOR MNGR-RELATED"/>
    <property type="match status" value="1"/>
</dbReference>
<dbReference type="GO" id="GO:0003700">
    <property type="term" value="F:DNA-binding transcription factor activity"/>
    <property type="evidence" value="ECO:0007669"/>
    <property type="project" value="InterPro"/>
</dbReference>
<dbReference type="PROSITE" id="PS50949">
    <property type="entry name" value="HTH_GNTR"/>
    <property type="match status" value="1"/>
</dbReference>
<dbReference type="EMBL" id="CP067089">
    <property type="protein sequence ID" value="QQO08103.1"/>
    <property type="molecule type" value="Genomic_DNA"/>
</dbReference>
<dbReference type="InterPro" id="IPR028978">
    <property type="entry name" value="Chorismate_lyase_/UTRA_dom_sf"/>
</dbReference>
<gene>
    <name evidence="5" type="ORF">JFL75_14290</name>
</gene>
<dbReference type="Pfam" id="PF07702">
    <property type="entry name" value="UTRA"/>
    <property type="match status" value="1"/>
</dbReference>
<name>A0A7T8BAD4_9SPIR</name>
<keyword evidence="3" id="KW-0804">Transcription</keyword>
<accession>A0A7T8BAD4</accession>
<keyword evidence="2" id="KW-0238">DNA-binding</keyword>
<dbReference type="SMART" id="SM00345">
    <property type="entry name" value="HTH_GNTR"/>
    <property type="match status" value="1"/>
</dbReference>
<dbReference type="KEGG" id="bhc:JFL75_14290"/>
<dbReference type="InterPro" id="IPR050679">
    <property type="entry name" value="Bact_HTH_transcr_reg"/>
</dbReference>
<dbReference type="SUPFAM" id="SSF46785">
    <property type="entry name" value="Winged helix' DNA-binding domain"/>
    <property type="match status" value="1"/>
</dbReference>
<keyword evidence="1" id="KW-0805">Transcription regulation</keyword>
<dbReference type="RefSeq" id="WP_215625409.1">
    <property type="nucleotide sequence ID" value="NZ_CP067089.2"/>
</dbReference>
<evidence type="ECO:0000313" key="6">
    <source>
        <dbReference type="Proteomes" id="UP000595917"/>
    </source>
</evidence>
<dbReference type="FunFam" id="1.10.10.10:FF:000079">
    <property type="entry name" value="GntR family transcriptional regulator"/>
    <property type="match status" value="1"/>
</dbReference>
<dbReference type="Gene3D" id="1.10.10.10">
    <property type="entry name" value="Winged helix-like DNA-binding domain superfamily/Winged helix DNA-binding domain"/>
    <property type="match status" value="1"/>
</dbReference>
<dbReference type="PRINTS" id="PR00035">
    <property type="entry name" value="HTHGNTR"/>
</dbReference>
<dbReference type="Pfam" id="PF00392">
    <property type="entry name" value="GntR"/>
    <property type="match status" value="1"/>
</dbReference>
<evidence type="ECO:0000256" key="1">
    <source>
        <dbReference type="ARBA" id="ARBA00023015"/>
    </source>
</evidence>
<evidence type="ECO:0000313" key="5">
    <source>
        <dbReference type="EMBL" id="QQO08103.1"/>
    </source>
</evidence>